<reference evidence="2" key="1">
    <citation type="submission" date="2020-02" db="EMBL/GenBank/DDBJ databases">
        <authorList>
            <person name="Meier V. D."/>
        </authorList>
    </citation>
    <scope>NUCLEOTIDE SEQUENCE</scope>
    <source>
        <strain evidence="2">AVDCRST_MAG18</strain>
    </source>
</reference>
<evidence type="ECO:0000313" key="2">
    <source>
        <dbReference type="EMBL" id="CAA9558541.1"/>
    </source>
</evidence>
<accession>A0A6J4UUN8</accession>
<name>A0A6J4UUN8_9BACT</name>
<dbReference type="EMBL" id="CADCWN010000060">
    <property type="protein sequence ID" value="CAA9558541.1"/>
    <property type="molecule type" value="Genomic_DNA"/>
</dbReference>
<organism evidence="2">
    <name type="scientific">uncultured Thermomicrobiales bacterium</name>
    <dbReference type="NCBI Taxonomy" id="1645740"/>
    <lineage>
        <taxon>Bacteria</taxon>
        <taxon>Pseudomonadati</taxon>
        <taxon>Thermomicrobiota</taxon>
        <taxon>Thermomicrobia</taxon>
        <taxon>Thermomicrobiales</taxon>
        <taxon>environmental samples</taxon>
    </lineage>
</organism>
<feature type="non-terminal residue" evidence="2">
    <location>
        <position position="23"/>
    </location>
</feature>
<protein>
    <submittedName>
        <fullName evidence="2">Uncharacterized protein</fullName>
    </submittedName>
</protein>
<gene>
    <name evidence="2" type="ORF">AVDCRST_MAG18-881</name>
</gene>
<evidence type="ECO:0000256" key="1">
    <source>
        <dbReference type="SAM" id="MobiDB-lite"/>
    </source>
</evidence>
<feature type="region of interest" description="Disordered" evidence="1">
    <location>
        <begin position="1"/>
        <end position="23"/>
    </location>
</feature>
<proteinExistence type="predicted"/>
<sequence>WARSSTPRSRSPPPCGGSRAGRR</sequence>
<dbReference type="AlphaFoldDB" id="A0A6J4UUN8"/>
<feature type="non-terminal residue" evidence="2">
    <location>
        <position position="1"/>
    </location>
</feature>